<reference evidence="2 3" key="1">
    <citation type="journal article" date="2018" name="Sci. Rep.">
        <title>Raphidocelis subcapitata (=Pseudokirchneriella subcapitata) provides an insight into genome evolution and environmental adaptations in the Sphaeropleales.</title>
        <authorList>
            <person name="Suzuki S."/>
            <person name="Yamaguchi H."/>
            <person name="Nakajima N."/>
            <person name="Kawachi M."/>
        </authorList>
    </citation>
    <scope>NUCLEOTIDE SEQUENCE [LARGE SCALE GENOMIC DNA]</scope>
    <source>
        <strain evidence="2 3">NIES-35</strain>
    </source>
</reference>
<evidence type="ECO:0000313" key="2">
    <source>
        <dbReference type="EMBL" id="GBF87303.1"/>
    </source>
</evidence>
<feature type="compositionally biased region" description="Acidic residues" evidence="1">
    <location>
        <begin position="508"/>
        <end position="528"/>
    </location>
</feature>
<evidence type="ECO:0000256" key="1">
    <source>
        <dbReference type="SAM" id="MobiDB-lite"/>
    </source>
</evidence>
<comment type="caution">
    <text evidence="2">The sequence shown here is derived from an EMBL/GenBank/DDBJ whole genome shotgun (WGS) entry which is preliminary data.</text>
</comment>
<feature type="compositionally biased region" description="Low complexity" evidence="1">
    <location>
        <begin position="633"/>
        <end position="643"/>
    </location>
</feature>
<evidence type="ECO:0000313" key="3">
    <source>
        <dbReference type="Proteomes" id="UP000247498"/>
    </source>
</evidence>
<dbReference type="EMBL" id="BDRX01000001">
    <property type="protein sequence ID" value="GBF87303.1"/>
    <property type="molecule type" value="Genomic_DNA"/>
</dbReference>
<dbReference type="STRING" id="307507.A0A2V0NP71"/>
<gene>
    <name evidence="2" type="ORF">Rsub_00014</name>
</gene>
<feature type="compositionally biased region" description="Low complexity" evidence="1">
    <location>
        <begin position="693"/>
        <end position="708"/>
    </location>
</feature>
<feature type="compositionally biased region" description="Low complexity" evidence="1">
    <location>
        <begin position="718"/>
        <end position="731"/>
    </location>
</feature>
<dbReference type="InterPro" id="IPR036047">
    <property type="entry name" value="F-box-like_dom_sf"/>
</dbReference>
<dbReference type="OrthoDB" id="549141at2759"/>
<name>A0A2V0NP71_9CHLO</name>
<dbReference type="InParanoid" id="A0A2V0NP71"/>
<proteinExistence type="predicted"/>
<dbReference type="Proteomes" id="UP000247498">
    <property type="component" value="Unassembled WGS sequence"/>
</dbReference>
<protein>
    <recommendedName>
        <fullName evidence="4">F-box domain-containing protein</fullName>
    </recommendedName>
</protein>
<accession>A0A2V0NP71</accession>
<dbReference type="SUPFAM" id="SSF81383">
    <property type="entry name" value="F-box domain"/>
    <property type="match status" value="1"/>
</dbReference>
<feature type="region of interest" description="Disordered" evidence="1">
    <location>
        <begin position="491"/>
        <end position="752"/>
    </location>
</feature>
<feature type="compositionally biased region" description="Gly residues" evidence="1">
    <location>
        <begin position="541"/>
        <end position="562"/>
    </location>
</feature>
<evidence type="ECO:0008006" key="4">
    <source>
        <dbReference type="Google" id="ProtNLM"/>
    </source>
</evidence>
<feature type="region of interest" description="Disordered" evidence="1">
    <location>
        <begin position="354"/>
        <end position="384"/>
    </location>
</feature>
<sequence>MELDGASLLHVLSWLSPADVVACESACRALAALGRAPTLWAAHLKRDYGLELEGPGVPRLDLQTVYARLATGGAPAALRFLAAYTDGGTDGGDSELHYWADHAYLPNVLGPYCSDSPQDLTVVGLLKADPHPPDELRAEHRSYLIDRCKYAAAALFAPPGVQAPTSPEAAARMLATWSMPGLERLFADLFQDLVIHEHSTWGRHLLRDVPPERHAAETQRLRAAFQRVLGREELAAYRVQRIDYALVEEARAAAEAAPAPARGAAPAPAAAPAAASAAAPPAAPPAAAPAAPAASMARHLVVARHQVDAAVLPHMESGGAFGREVALVGELVVSRAGHFTCPVQCGALLFGMAPPTARGGGPEQEQPDKGEGQEGQEGAEPSWRQHAATVRRLVAMPFDPLCAALNRATSAAAVLAASAAGALPAVAAHHRLPGAEWIEFEPLPPAARRARAAAGWHAAPVVWFRFCPRAELPPDLVAAGQAALQQLAPGEDADDLMGDDGPPGLMPPDDDEGDEELVPAAAAEEEAAGELGAAADEEAAGDGGSEGVGGSEGLGDGGGVDDGSGSDALVSGGGDEGLPDLVAPNDGSGSDASLSGGGDEGLPDLVAPGDSGSDALVSGDGDEGLPDLVAPNDGSGSDASLSGDGDEGLPDLVAPDAMSMGSDSQSDAEAGSGSGSSGVESFGSAMEEDGAEGEAAGAGTSGAAAAGAPAGGPGAAGPSGQAAAAAGPSSRGRGRGGGGGGGERLPFSGPDRAPGFVVAPRLELAEVAHDGPEALVLRMRLARPRAGNVLMLKLVDQENLMREFQDHHDAPNIDVAYTAARGVAVKLPPGENLMREFQDHHDAPNIDVAYTAARGVAVKLPPGVEAAP</sequence>
<organism evidence="2 3">
    <name type="scientific">Raphidocelis subcapitata</name>
    <dbReference type="NCBI Taxonomy" id="307507"/>
    <lineage>
        <taxon>Eukaryota</taxon>
        <taxon>Viridiplantae</taxon>
        <taxon>Chlorophyta</taxon>
        <taxon>core chlorophytes</taxon>
        <taxon>Chlorophyceae</taxon>
        <taxon>CS clade</taxon>
        <taxon>Sphaeropleales</taxon>
        <taxon>Selenastraceae</taxon>
        <taxon>Raphidocelis</taxon>
    </lineage>
</organism>
<feature type="compositionally biased region" description="Low complexity" evidence="1">
    <location>
        <begin position="661"/>
        <end position="685"/>
    </location>
</feature>
<dbReference type="AlphaFoldDB" id="A0A2V0NP71"/>
<keyword evidence="3" id="KW-1185">Reference proteome</keyword>